<evidence type="ECO:0000313" key="2">
    <source>
        <dbReference type="Proteomes" id="UP000250321"/>
    </source>
</evidence>
<dbReference type="Proteomes" id="UP000250321">
    <property type="component" value="Unassembled WGS sequence"/>
</dbReference>
<dbReference type="EMBL" id="PJQY01002511">
    <property type="protein sequence ID" value="PQP92906.1"/>
    <property type="molecule type" value="Genomic_DNA"/>
</dbReference>
<accession>A0A314XL37</accession>
<dbReference type="AlphaFoldDB" id="A0A314XL37"/>
<keyword evidence="2" id="KW-1185">Reference proteome</keyword>
<proteinExistence type="predicted"/>
<sequence length="95" mass="11180">MGFRRAWLRKEKLKTLKAMLWEDGRKSLRLEGYDVYSLEGYEEEGKAWNYAWRGFIGKMGDFKGEKEGNMVVMVEEWLGWPLECLQQLKGGNKVV</sequence>
<protein>
    <submittedName>
        <fullName evidence="1">Uncharacterized protein</fullName>
    </submittedName>
</protein>
<reference evidence="1 2" key="1">
    <citation type="submission" date="2018-02" db="EMBL/GenBank/DDBJ databases">
        <title>Draft genome of wild Prunus yedoensis var. nudiflora.</title>
        <authorList>
            <person name="Baek S."/>
            <person name="Kim J.-H."/>
            <person name="Choi K."/>
            <person name="Kim G.-B."/>
            <person name="Cho A."/>
            <person name="Jang H."/>
            <person name="Shin C.-H."/>
            <person name="Yu H.-J."/>
            <person name="Mun J.-H."/>
        </authorList>
    </citation>
    <scope>NUCLEOTIDE SEQUENCE [LARGE SCALE GENOMIC DNA]</scope>
    <source>
        <strain evidence="2">cv. Jeju island</strain>
        <tissue evidence="1">Leaf</tissue>
    </source>
</reference>
<name>A0A314XL37_PRUYE</name>
<gene>
    <name evidence="1" type="ORF">Pyn_33682</name>
</gene>
<comment type="caution">
    <text evidence="1">The sequence shown here is derived from an EMBL/GenBank/DDBJ whole genome shotgun (WGS) entry which is preliminary data.</text>
</comment>
<organism evidence="1 2">
    <name type="scientific">Prunus yedoensis var. nudiflora</name>
    <dbReference type="NCBI Taxonomy" id="2094558"/>
    <lineage>
        <taxon>Eukaryota</taxon>
        <taxon>Viridiplantae</taxon>
        <taxon>Streptophyta</taxon>
        <taxon>Embryophyta</taxon>
        <taxon>Tracheophyta</taxon>
        <taxon>Spermatophyta</taxon>
        <taxon>Magnoliopsida</taxon>
        <taxon>eudicotyledons</taxon>
        <taxon>Gunneridae</taxon>
        <taxon>Pentapetalae</taxon>
        <taxon>rosids</taxon>
        <taxon>fabids</taxon>
        <taxon>Rosales</taxon>
        <taxon>Rosaceae</taxon>
        <taxon>Amygdaloideae</taxon>
        <taxon>Amygdaleae</taxon>
        <taxon>Prunus</taxon>
    </lineage>
</organism>
<evidence type="ECO:0000313" key="1">
    <source>
        <dbReference type="EMBL" id="PQP92906.1"/>
    </source>
</evidence>